<gene>
    <name evidence="5" type="ORF">SPHA_27728</name>
</gene>
<dbReference type="PANTHER" id="PTHR15668:SF4">
    <property type="entry name" value="COILED-COIL DOMAIN-CONTAINING PROTEIN 22"/>
    <property type="match status" value="1"/>
</dbReference>
<keyword evidence="6" id="KW-1185">Reference proteome</keyword>
<evidence type="ECO:0000259" key="4">
    <source>
        <dbReference type="Pfam" id="PF21674"/>
    </source>
</evidence>
<dbReference type="GO" id="GO:0097602">
    <property type="term" value="F:cullin family protein binding"/>
    <property type="evidence" value="ECO:0007669"/>
    <property type="project" value="TreeGrafter"/>
</dbReference>
<comment type="caution">
    <text evidence="5">The sequence shown here is derived from an EMBL/GenBank/DDBJ whole genome shotgun (WGS) entry which is preliminary data.</text>
</comment>
<feature type="coiled-coil region" evidence="2">
    <location>
        <begin position="331"/>
        <end position="393"/>
    </location>
</feature>
<accession>A0A812C0T7</accession>
<feature type="domain" description="CCDC22 N-terminal" evidence="4">
    <location>
        <begin position="1"/>
        <end position="107"/>
    </location>
</feature>
<feature type="domain" description="CCDC22 coiled-coil" evidence="3">
    <location>
        <begin position="126"/>
        <end position="608"/>
    </location>
</feature>
<dbReference type="Proteomes" id="UP000597762">
    <property type="component" value="Unassembled WGS sequence"/>
</dbReference>
<comment type="similarity">
    <text evidence="1">Belongs to the CCDC22 family.</text>
</comment>
<dbReference type="Pfam" id="PF05667">
    <property type="entry name" value="CCDC22_CC"/>
    <property type="match status" value="1"/>
</dbReference>
<name>A0A812C0T7_ACAPH</name>
<proteinExistence type="inferred from homology"/>
<dbReference type="AlphaFoldDB" id="A0A812C0T7"/>
<dbReference type="PANTHER" id="PTHR15668">
    <property type="entry name" value="JM1 PROTEIN"/>
    <property type="match status" value="1"/>
</dbReference>
<evidence type="ECO:0000256" key="1">
    <source>
        <dbReference type="ARBA" id="ARBA00006438"/>
    </source>
</evidence>
<protein>
    <submittedName>
        <fullName evidence="5">CCDC22</fullName>
    </submittedName>
</protein>
<dbReference type="EMBL" id="CAHIKZ030001084">
    <property type="protein sequence ID" value="CAE1251865.1"/>
    <property type="molecule type" value="Genomic_DNA"/>
</dbReference>
<dbReference type="InterPro" id="IPR008530">
    <property type="entry name" value="CCDC22"/>
</dbReference>
<reference evidence="5" key="1">
    <citation type="submission" date="2021-01" db="EMBL/GenBank/DDBJ databases">
        <authorList>
            <person name="Li R."/>
            <person name="Bekaert M."/>
        </authorList>
    </citation>
    <scope>NUCLEOTIDE SEQUENCE</scope>
    <source>
        <strain evidence="5">Farmed</strain>
    </source>
</reference>
<dbReference type="GO" id="GO:2000060">
    <property type="term" value="P:positive regulation of ubiquitin-dependent protein catabolic process"/>
    <property type="evidence" value="ECO:0007669"/>
    <property type="project" value="TreeGrafter"/>
</dbReference>
<evidence type="ECO:0000313" key="5">
    <source>
        <dbReference type="EMBL" id="CAE1251865.1"/>
    </source>
</evidence>
<evidence type="ECO:0000313" key="6">
    <source>
        <dbReference type="Proteomes" id="UP000597762"/>
    </source>
</evidence>
<dbReference type="Pfam" id="PF21674">
    <property type="entry name" value="CCDC22_N"/>
    <property type="match status" value="1"/>
</dbReference>
<sequence>MEEVDQIIIHSLRTLHCEIDDDVKSLKQFSADLIVLAAAKCLKAINNDLDVPNKLPAGMSARYRIGTALAHHIKEVGYSGEIGYQTFLYSNENDIRKIFMFLIEKVPKESTETRDEPLSASVVLQRAIAVKLASQLKSPWIPPYIRRASAIWKGSSPELYHQGVSDAVGFHAYPLQWPVGTTNLSKKIHKELRNYYQSLLPMVIQQTRRPEDVPASLLEAHAADLTAQQEWENELSKAALTSRVSEQEYHHKKQEKIRKRVLDHIRQGIEHSNIQAETQGSQDLKQMLNSIYAVDVPKVKGSRFIHNEKLQFTKEEEKIAQITEATVSGSADTEEEQRVKREGEIQVLQDEINDYLTKIDEIDTEMKKLVGSIQQMQEETEVNKRENLEKEEKYIVKKRTLDLLPDADNNIVKLQSVVDNSAQRLVSLATQWEDHRAPLIKEYRELKEFNTLRESEAEKKLEEMKTFREKMKEIAAETRAKEELHKQLVTKYENMTKDVNRSAYTRRIMEIVSNIKKQNNEIEKVLTDTKALQKEINSLTGKLDRTFTVTDELVFKDAKKDESVRKSYKHLAALHENCEALITTIHDTGVIMREIRVLEDQIENEMKKTACVLQKTKSAEDFDYFMNNGKYFKRIMYHHHH</sequence>
<dbReference type="OrthoDB" id="10266736at2759"/>
<dbReference type="InterPro" id="IPR048348">
    <property type="entry name" value="CCDC22_CC"/>
</dbReference>
<evidence type="ECO:0000259" key="3">
    <source>
        <dbReference type="Pfam" id="PF05667"/>
    </source>
</evidence>
<evidence type="ECO:0000256" key="2">
    <source>
        <dbReference type="SAM" id="Coils"/>
    </source>
</evidence>
<organism evidence="5 6">
    <name type="scientific">Acanthosepion pharaonis</name>
    <name type="common">Pharaoh cuttlefish</name>
    <name type="synonym">Sepia pharaonis</name>
    <dbReference type="NCBI Taxonomy" id="158019"/>
    <lineage>
        <taxon>Eukaryota</taxon>
        <taxon>Metazoa</taxon>
        <taxon>Spiralia</taxon>
        <taxon>Lophotrochozoa</taxon>
        <taxon>Mollusca</taxon>
        <taxon>Cephalopoda</taxon>
        <taxon>Coleoidea</taxon>
        <taxon>Decapodiformes</taxon>
        <taxon>Sepiida</taxon>
        <taxon>Sepiina</taxon>
        <taxon>Sepiidae</taxon>
        <taxon>Acanthosepion</taxon>
    </lineage>
</organism>
<keyword evidence="2" id="KW-0175">Coiled coil</keyword>
<dbReference type="InterPro" id="IPR048349">
    <property type="entry name" value="CCDC22_N"/>
</dbReference>